<dbReference type="Gene3D" id="2.170.130.10">
    <property type="entry name" value="TonB-dependent receptor, plug domain"/>
    <property type="match status" value="1"/>
</dbReference>
<accession>A0A7G9SBX6</accession>
<dbReference type="InterPro" id="IPR039426">
    <property type="entry name" value="TonB-dep_rcpt-like"/>
</dbReference>
<dbReference type="Proteomes" id="UP000515955">
    <property type="component" value="Chromosome"/>
</dbReference>
<dbReference type="PANTHER" id="PTHR40980">
    <property type="entry name" value="PLUG DOMAIN-CONTAINING PROTEIN"/>
    <property type="match status" value="1"/>
</dbReference>
<keyword evidence="1" id="KW-0813">Transport</keyword>
<keyword evidence="6" id="KW-1185">Reference proteome</keyword>
<dbReference type="InterPro" id="IPR037066">
    <property type="entry name" value="Plug_dom_sf"/>
</dbReference>
<dbReference type="RefSeq" id="WP_187542343.1">
    <property type="nucleotide sequence ID" value="NZ_CP060717.1"/>
</dbReference>
<name>A0A7G9SBX6_9SPHN</name>
<dbReference type="InterPro" id="IPR012910">
    <property type="entry name" value="Plug_dom"/>
</dbReference>
<dbReference type="SUPFAM" id="SSF56935">
    <property type="entry name" value="Porins"/>
    <property type="match status" value="1"/>
</dbReference>
<comment type="subcellular location">
    <subcellularLocation>
        <location evidence="1">Cell outer membrane</location>
        <topology evidence="1">Multi-pass membrane protein</topology>
    </subcellularLocation>
</comment>
<proteinExistence type="inferred from homology"/>
<evidence type="ECO:0000313" key="6">
    <source>
        <dbReference type="Proteomes" id="UP000515955"/>
    </source>
</evidence>
<dbReference type="PANTHER" id="PTHR40980:SF3">
    <property type="entry name" value="TONB-DEPENDENT RECEPTOR-LIKE BETA-BARREL DOMAIN-CONTAINING PROTEIN"/>
    <property type="match status" value="1"/>
</dbReference>
<feature type="domain" description="TonB-dependent receptor plug" evidence="4">
    <location>
        <begin position="93"/>
        <end position="183"/>
    </location>
</feature>
<dbReference type="KEGG" id="srhi:H9L12_01565"/>
<keyword evidence="1" id="KW-0812">Transmembrane</keyword>
<sequence>MTKLFERSLFTTTASPVVLGLALAMATPAYAQDTQTADEQAAAAAAAEASAEAQAASAEAQAASAAAQDASEGQEVIVQGFRASLQNAVNAKKREDQIVESVSAEDIGKLPDNSIAESIARLPGLAAQRTQGRASIISIRGFGPDFSVTTLNGREQTTTNDSRSVEFDQFPSEVMSQVLIYKSRRPISSRRAWSGRSTFAPFARSTSARACSPSAAAPPMSATS</sequence>
<feature type="region of interest" description="Disordered" evidence="2">
    <location>
        <begin position="203"/>
        <end position="224"/>
    </location>
</feature>
<feature type="signal peptide" evidence="3">
    <location>
        <begin position="1"/>
        <end position="31"/>
    </location>
</feature>
<evidence type="ECO:0000259" key="4">
    <source>
        <dbReference type="Pfam" id="PF07715"/>
    </source>
</evidence>
<keyword evidence="1" id="KW-0472">Membrane</keyword>
<evidence type="ECO:0000256" key="2">
    <source>
        <dbReference type="SAM" id="MobiDB-lite"/>
    </source>
</evidence>
<keyword evidence="1" id="KW-0998">Cell outer membrane</keyword>
<organism evidence="5 6">
    <name type="scientific">Sphingomonas rhizophila</name>
    <dbReference type="NCBI Taxonomy" id="2071607"/>
    <lineage>
        <taxon>Bacteria</taxon>
        <taxon>Pseudomonadati</taxon>
        <taxon>Pseudomonadota</taxon>
        <taxon>Alphaproteobacteria</taxon>
        <taxon>Sphingomonadales</taxon>
        <taxon>Sphingomonadaceae</taxon>
        <taxon>Sphingomonas</taxon>
    </lineage>
</organism>
<keyword evidence="3" id="KW-0732">Signal</keyword>
<feature type="chain" id="PRO_5028922683" evidence="3">
    <location>
        <begin position="32"/>
        <end position="224"/>
    </location>
</feature>
<protein>
    <submittedName>
        <fullName evidence="5">TonB-dependent receptor plug domain-containing protein</fullName>
    </submittedName>
</protein>
<keyword evidence="5" id="KW-0675">Receptor</keyword>
<dbReference type="AlphaFoldDB" id="A0A7G9SBX6"/>
<keyword evidence="1" id="KW-1134">Transmembrane beta strand</keyword>
<comment type="similarity">
    <text evidence="1">Belongs to the TonB-dependent receptor family.</text>
</comment>
<dbReference type="PROSITE" id="PS52016">
    <property type="entry name" value="TONB_DEPENDENT_REC_3"/>
    <property type="match status" value="1"/>
</dbReference>
<evidence type="ECO:0000256" key="3">
    <source>
        <dbReference type="SAM" id="SignalP"/>
    </source>
</evidence>
<evidence type="ECO:0000256" key="1">
    <source>
        <dbReference type="PROSITE-ProRule" id="PRU01360"/>
    </source>
</evidence>
<gene>
    <name evidence="5" type="ORF">H9L12_01565</name>
</gene>
<reference evidence="5 6" key="1">
    <citation type="submission" date="2020-08" db="EMBL/GenBank/DDBJ databases">
        <title>Genome sequence of Sphingomonas rhizophila KACC 19189T.</title>
        <authorList>
            <person name="Hyun D.-W."/>
            <person name="Bae J.-W."/>
        </authorList>
    </citation>
    <scope>NUCLEOTIDE SEQUENCE [LARGE SCALE GENOMIC DNA]</scope>
    <source>
        <strain evidence="5 6">KACC 19189</strain>
    </source>
</reference>
<dbReference type="Pfam" id="PF07715">
    <property type="entry name" value="Plug"/>
    <property type="match status" value="1"/>
</dbReference>
<dbReference type="EMBL" id="CP060717">
    <property type="protein sequence ID" value="QNN65351.1"/>
    <property type="molecule type" value="Genomic_DNA"/>
</dbReference>
<dbReference type="GO" id="GO:0009279">
    <property type="term" value="C:cell outer membrane"/>
    <property type="evidence" value="ECO:0007669"/>
    <property type="project" value="UniProtKB-SubCell"/>
</dbReference>
<evidence type="ECO:0000313" key="5">
    <source>
        <dbReference type="EMBL" id="QNN65351.1"/>
    </source>
</evidence>